<dbReference type="SUPFAM" id="SSF56399">
    <property type="entry name" value="ADP-ribosylation"/>
    <property type="match status" value="1"/>
</dbReference>
<evidence type="ECO:0000256" key="1">
    <source>
        <dbReference type="SAM" id="Coils"/>
    </source>
</evidence>
<proteinExistence type="predicted"/>
<protein>
    <recommendedName>
        <fullName evidence="2">ADP ribosyltransferase domain-containing protein</fullName>
    </recommendedName>
</protein>
<dbReference type="PROSITE" id="PS51996">
    <property type="entry name" value="TR_MART"/>
    <property type="match status" value="1"/>
</dbReference>
<dbReference type="Pfam" id="PF06152">
    <property type="entry name" value="Phage_min_cap2"/>
    <property type="match status" value="1"/>
</dbReference>
<feature type="coiled-coil region" evidence="1">
    <location>
        <begin position="320"/>
        <end position="362"/>
    </location>
</feature>
<evidence type="ECO:0000313" key="4">
    <source>
        <dbReference type="Proteomes" id="UP001644750"/>
    </source>
</evidence>
<dbReference type="EMBL" id="JAAITB010000029">
    <property type="protein sequence ID" value="NSJ80344.1"/>
    <property type="molecule type" value="Genomic_DNA"/>
</dbReference>
<dbReference type="RefSeq" id="WP_173726038.1">
    <property type="nucleotide sequence ID" value="NZ_JAAIQA010000024.1"/>
</dbReference>
<evidence type="ECO:0000259" key="2">
    <source>
        <dbReference type="Pfam" id="PF03496"/>
    </source>
</evidence>
<evidence type="ECO:0000313" key="3">
    <source>
        <dbReference type="EMBL" id="NSJ80344.1"/>
    </source>
</evidence>
<gene>
    <name evidence="3" type="ORF">G5A72_12280</name>
</gene>
<feature type="domain" description="ADP ribosyltransferase" evidence="2">
    <location>
        <begin position="411"/>
        <end position="585"/>
    </location>
</feature>
<dbReference type="Gene3D" id="3.90.176.10">
    <property type="entry name" value="Toxin ADP-ribosyltransferase, Chain A, domain 1"/>
    <property type="match status" value="1"/>
</dbReference>
<dbReference type="Proteomes" id="UP001644750">
    <property type="component" value="Unassembled WGS sequence"/>
</dbReference>
<name>A0ABX2I008_ANAHA</name>
<keyword evidence="1" id="KW-0175">Coiled coil</keyword>
<reference evidence="3 4" key="1">
    <citation type="journal article" date="2020" name="Cell Host Microbe">
        <title>Functional and Genomic Variation between Human-Derived Isolates of Lachnospiraceae Reveals Inter- and Intra-Species Diversity.</title>
        <authorList>
            <person name="Sorbara M.T."/>
            <person name="Littmann E.R."/>
            <person name="Fontana E."/>
            <person name="Moody T.U."/>
            <person name="Kohout C.E."/>
            <person name="Gjonbalaj M."/>
            <person name="Eaton V."/>
            <person name="Seok R."/>
            <person name="Leiner I.M."/>
            <person name="Pamer E.G."/>
        </authorList>
    </citation>
    <scope>NUCLEOTIDE SEQUENCE [LARGE SCALE GENOMIC DNA]</scope>
    <source>
        <strain evidence="3 4">MSK.14.57</strain>
    </source>
</reference>
<comment type="caution">
    <text evidence="3">The sequence shown here is derived from an EMBL/GenBank/DDBJ whole genome shotgun (WGS) entry which is preliminary data.</text>
</comment>
<dbReference type="Pfam" id="PF03496">
    <property type="entry name" value="ADPrib_exo_Tox"/>
    <property type="match status" value="1"/>
</dbReference>
<organism evidence="3 4">
    <name type="scientific">Anaerostipes hadrus</name>
    <dbReference type="NCBI Taxonomy" id="649756"/>
    <lineage>
        <taxon>Bacteria</taxon>
        <taxon>Bacillati</taxon>
        <taxon>Bacillota</taxon>
        <taxon>Clostridia</taxon>
        <taxon>Lachnospirales</taxon>
        <taxon>Lachnospiraceae</taxon>
        <taxon>Anaerostipes</taxon>
    </lineage>
</organism>
<keyword evidence="4" id="KW-1185">Reference proteome</keyword>
<accession>A0ABX2I008</accession>
<dbReference type="InterPro" id="IPR003540">
    <property type="entry name" value="ADP-ribosyltransferase"/>
</dbReference>
<sequence length="587" mass="66878">MLDPKYLEKFSDQLLGIIDTLTIAIISDMAKRIVKMGNVSESTKHQAEVLQNAGLVYKDTIKRVSQVSGYQNREVERMYQEAGVRNLKNEAVYYKQAGKEAIVKLEQSNGMQRILQANVRKTCQELDNLTMTTAVKTQSAFIQACNKAQMKVSTGAFSYDKAIADAIKEAAVQGTEVLYPSQHVDKLDVAVRRAVLTGVNQTAAEMNLQYAKDQNCDYVETTAHEGARPEHAVWQGKVFCLSGTDPKYENFYEATGYGTGPGLCGWNCRHNFHAFFPGISTLAYTQEMLDDYSAKNVEYNGKQFTEYEAGQMQRGHERQIRETKRKLAGYNSAISEAKDDLKNTLQNRFNEESVRLKKQEAALKVFCKETGRRYESARVQIHAVKNKAGDIVGFNRSVAQKAVWQDRKNIFKNQMSKQLEKLAEEEKKAIWRYTGNAANRVNSAIYSGKQQRIDQEKGFMDLLDSALSKGTAEHKMVVHRDTIPEYLNAFPKGFQYSEEDIKRMNGMTLTNKGYTSTSFHDIMYQGRNVHLEIEIPKGYKGCLYIKDVATEKYKNQEEVLFKRGFQYKIKSVNKEKDRYYIKAEAVL</sequence>
<dbReference type="InterPro" id="IPR009319">
    <property type="entry name" value="Phage_A118_VSP1"/>
</dbReference>